<evidence type="ECO:0000259" key="9">
    <source>
        <dbReference type="PROSITE" id="PS50192"/>
    </source>
</evidence>
<feature type="domain" description="HAMP" evidence="10">
    <location>
        <begin position="278"/>
        <end position="331"/>
    </location>
</feature>
<evidence type="ECO:0000256" key="6">
    <source>
        <dbReference type="SAM" id="MobiDB-lite"/>
    </source>
</evidence>
<keyword evidence="3 5" id="KW-0807">Transducer</keyword>
<evidence type="ECO:0000313" key="11">
    <source>
        <dbReference type="EMBL" id="RDD63619.1"/>
    </source>
</evidence>
<keyword evidence="2" id="KW-1003">Cell membrane</keyword>
<keyword evidence="7" id="KW-0812">Transmembrane</keyword>
<dbReference type="SMART" id="SM00283">
    <property type="entry name" value="MA"/>
    <property type="match status" value="1"/>
</dbReference>
<dbReference type="GO" id="GO:0007165">
    <property type="term" value="P:signal transduction"/>
    <property type="evidence" value="ECO:0007669"/>
    <property type="project" value="UniProtKB-KW"/>
</dbReference>
<dbReference type="Pfam" id="PF00015">
    <property type="entry name" value="MCPsignal"/>
    <property type="match status" value="1"/>
</dbReference>
<feature type="compositionally biased region" description="Polar residues" evidence="6">
    <location>
        <begin position="549"/>
        <end position="567"/>
    </location>
</feature>
<dbReference type="GO" id="GO:0005886">
    <property type="term" value="C:plasma membrane"/>
    <property type="evidence" value="ECO:0007669"/>
    <property type="project" value="UniProtKB-SubCell"/>
</dbReference>
<feature type="region of interest" description="Disordered" evidence="6">
    <location>
        <begin position="549"/>
        <end position="578"/>
    </location>
</feature>
<evidence type="ECO:0000259" key="8">
    <source>
        <dbReference type="PROSITE" id="PS50111"/>
    </source>
</evidence>
<feature type="compositionally biased region" description="Low complexity" evidence="6">
    <location>
        <begin position="407"/>
        <end position="416"/>
    </location>
</feature>
<dbReference type="SUPFAM" id="SSF58104">
    <property type="entry name" value="Methyl-accepting chemotaxis protein (MCP) signaling domain"/>
    <property type="match status" value="1"/>
</dbReference>
<sequence length="626" mass="67328">MRSAKNSVKARVLLITIPILAIVLAAGFGVALQQQMSTLQALGNRTIDLQEQTSQAARKQVSSSFQDLEAVQDETMGRLLKAIEASGGRTIDAQNEAFNRQLNTIVTLSAPMLVHPMWTFNEADAKTILAGIVSLDAVVGVRAVEEGGNVFAEIGKFDEGAKKQTAHIEGEIKDKLQRVGSLEIFYTTEALEQAKATAENELASNRTFVEQASTRFGQTVEDTRGRLTEAAAERRSEAGDVIEATIAGAQKEGLAITGIIFAVLTVVVAVSLSLTLGRVLLTPLQKMTEAMRRLADGDTDVEIPAAQREDEIGNMAEACRVFRDNALEKERLEQEQADEQLRTERRRAMQELADTFEQSVAHIVYRVSESSNQVRDNARNLSERAKHAQSDATGAAGHAEEVSTNVESTASATEELSASVHEVTRQIHESSQKATDAVSRAKETSSTVQNLKQSADKIGAVVTLIQDIAEQTNLLALNATIEAARAGEAGKGFAVVANEVKSLANQTQKATEDISGQINDIRNVSELTVDSIEAISRTINEINEAVAHASSSAEQQNSATSEISSSLDRAAKGTQEVSQRVTDITNGAQQTGEMVQAVLSTSDELTEVAQDLNQEVETFLTKVRAG</sequence>
<evidence type="ECO:0000259" key="10">
    <source>
        <dbReference type="PROSITE" id="PS50885"/>
    </source>
</evidence>
<proteinExistence type="inferred from homology"/>
<dbReference type="Gene3D" id="6.10.340.10">
    <property type="match status" value="1"/>
</dbReference>
<dbReference type="AlphaFoldDB" id="A0A369TE58"/>
<dbReference type="InterPro" id="IPR003660">
    <property type="entry name" value="HAMP_dom"/>
</dbReference>
<dbReference type="Pfam" id="PF00672">
    <property type="entry name" value="HAMP"/>
    <property type="match status" value="1"/>
</dbReference>
<feature type="region of interest" description="Disordered" evidence="6">
    <location>
        <begin position="371"/>
        <end position="416"/>
    </location>
</feature>
<reference evidence="11 12" key="1">
    <citation type="submission" date="2018-07" db="EMBL/GenBank/DDBJ databases">
        <title>Venubactetium sediminum gen. nov., sp. nov., isolated from a marine solar saltern.</title>
        <authorList>
            <person name="Wang S."/>
        </authorList>
    </citation>
    <scope>NUCLEOTIDE SEQUENCE [LARGE SCALE GENOMIC DNA]</scope>
    <source>
        <strain evidence="11 12">WD2A32</strain>
    </source>
</reference>
<feature type="domain" description="Methyl-accepting transducer" evidence="8">
    <location>
        <begin position="370"/>
        <end position="606"/>
    </location>
</feature>
<evidence type="ECO:0000256" key="7">
    <source>
        <dbReference type="SAM" id="Phobius"/>
    </source>
</evidence>
<comment type="caution">
    <text evidence="11">The sequence shown here is derived from an EMBL/GenBank/DDBJ whole genome shotgun (WGS) entry which is preliminary data.</text>
</comment>
<dbReference type="RefSeq" id="WP_114580132.1">
    <property type="nucleotide sequence ID" value="NZ_QPMH01000001.1"/>
</dbReference>
<dbReference type="PANTHER" id="PTHR32089">
    <property type="entry name" value="METHYL-ACCEPTING CHEMOTAXIS PROTEIN MCPB"/>
    <property type="match status" value="1"/>
</dbReference>
<dbReference type="Proteomes" id="UP000253941">
    <property type="component" value="Unassembled WGS sequence"/>
</dbReference>
<accession>A0A369TE58</accession>
<dbReference type="InterPro" id="IPR000727">
    <property type="entry name" value="T_SNARE_dom"/>
</dbReference>
<evidence type="ECO:0000256" key="2">
    <source>
        <dbReference type="ARBA" id="ARBA00022519"/>
    </source>
</evidence>
<dbReference type="PROSITE" id="PS50192">
    <property type="entry name" value="T_SNARE"/>
    <property type="match status" value="1"/>
</dbReference>
<dbReference type="Gene3D" id="1.10.287.950">
    <property type="entry name" value="Methyl-accepting chemotaxis protein"/>
    <property type="match status" value="1"/>
</dbReference>
<dbReference type="InterPro" id="IPR004089">
    <property type="entry name" value="MCPsignal_dom"/>
</dbReference>
<feature type="transmembrane region" description="Helical" evidence="7">
    <location>
        <begin position="12"/>
        <end position="32"/>
    </location>
</feature>
<evidence type="ECO:0000256" key="1">
    <source>
        <dbReference type="ARBA" id="ARBA00004429"/>
    </source>
</evidence>
<gene>
    <name evidence="11" type="ORF">DRB17_00075</name>
</gene>
<feature type="domain" description="T-SNARE coiled-coil homology" evidence="9">
    <location>
        <begin position="522"/>
        <end position="584"/>
    </location>
</feature>
<keyword evidence="7" id="KW-1133">Transmembrane helix</keyword>
<evidence type="ECO:0000256" key="4">
    <source>
        <dbReference type="ARBA" id="ARBA00029447"/>
    </source>
</evidence>
<evidence type="ECO:0000256" key="3">
    <source>
        <dbReference type="ARBA" id="ARBA00023224"/>
    </source>
</evidence>
<protein>
    <submittedName>
        <fullName evidence="11">HAMP domain-containing protein</fullName>
    </submittedName>
</protein>
<comment type="similarity">
    <text evidence="4">Belongs to the methyl-accepting chemotaxis (MCP) protein family.</text>
</comment>
<organism evidence="11 12">
    <name type="scientific">Ferruginivarius sediminum</name>
    <dbReference type="NCBI Taxonomy" id="2661937"/>
    <lineage>
        <taxon>Bacteria</taxon>
        <taxon>Pseudomonadati</taxon>
        <taxon>Pseudomonadota</taxon>
        <taxon>Alphaproteobacteria</taxon>
        <taxon>Rhodospirillales</taxon>
        <taxon>Rhodospirillaceae</taxon>
        <taxon>Ferruginivarius</taxon>
    </lineage>
</organism>
<dbReference type="CDD" id="cd06225">
    <property type="entry name" value="HAMP"/>
    <property type="match status" value="1"/>
</dbReference>
<feature type="compositionally biased region" description="Basic and acidic residues" evidence="6">
    <location>
        <begin position="376"/>
        <end position="389"/>
    </location>
</feature>
<dbReference type="PANTHER" id="PTHR32089:SF112">
    <property type="entry name" value="LYSOZYME-LIKE PROTEIN-RELATED"/>
    <property type="match status" value="1"/>
</dbReference>
<comment type="subcellular location">
    <subcellularLocation>
        <location evidence="1">Cell inner membrane</location>
        <topology evidence="1">Multi-pass membrane protein</topology>
    </subcellularLocation>
</comment>
<feature type="transmembrane region" description="Helical" evidence="7">
    <location>
        <begin position="254"/>
        <end position="281"/>
    </location>
</feature>
<dbReference type="PROSITE" id="PS50111">
    <property type="entry name" value="CHEMOTAXIS_TRANSDUC_2"/>
    <property type="match status" value="1"/>
</dbReference>
<keyword evidence="12" id="KW-1185">Reference proteome</keyword>
<name>A0A369TE58_9PROT</name>
<evidence type="ECO:0000256" key="5">
    <source>
        <dbReference type="PROSITE-ProRule" id="PRU00284"/>
    </source>
</evidence>
<evidence type="ECO:0000313" key="12">
    <source>
        <dbReference type="Proteomes" id="UP000253941"/>
    </source>
</evidence>
<keyword evidence="2" id="KW-0997">Cell inner membrane</keyword>
<dbReference type="PROSITE" id="PS50885">
    <property type="entry name" value="HAMP"/>
    <property type="match status" value="1"/>
</dbReference>
<dbReference type="EMBL" id="QPMH01000001">
    <property type="protein sequence ID" value="RDD63619.1"/>
    <property type="molecule type" value="Genomic_DNA"/>
</dbReference>
<keyword evidence="7" id="KW-0472">Membrane</keyword>
<dbReference type="SMART" id="SM00304">
    <property type="entry name" value="HAMP"/>
    <property type="match status" value="2"/>
</dbReference>